<dbReference type="EMBL" id="CAJVPV010003453">
    <property type="protein sequence ID" value="CAG8552240.1"/>
    <property type="molecule type" value="Genomic_DNA"/>
</dbReference>
<organism evidence="3 4">
    <name type="scientific">Acaulospora morrowiae</name>
    <dbReference type="NCBI Taxonomy" id="94023"/>
    <lineage>
        <taxon>Eukaryota</taxon>
        <taxon>Fungi</taxon>
        <taxon>Fungi incertae sedis</taxon>
        <taxon>Mucoromycota</taxon>
        <taxon>Glomeromycotina</taxon>
        <taxon>Glomeromycetes</taxon>
        <taxon>Diversisporales</taxon>
        <taxon>Acaulosporaceae</taxon>
        <taxon>Acaulospora</taxon>
    </lineage>
</organism>
<feature type="compositionally biased region" description="Polar residues" evidence="2">
    <location>
        <begin position="394"/>
        <end position="407"/>
    </location>
</feature>
<gene>
    <name evidence="3" type="ORF">AMORRO_LOCUS5628</name>
</gene>
<keyword evidence="4" id="KW-1185">Reference proteome</keyword>
<feature type="compositionally biased region" description="Low complexity" evidence="2">
    <location>
        <begin position="1"/>
        <end position="11"/>
    </location>
</feature>
<name>A0A9N9FS07_9GLOM</name>
<feature type="non-terminal residue" evidence="3">
    <location>
        <position position="490"/>
    </location>
</feature>
<feature type="region of interest" description="Disordered" evidence="2">
    <location>
        <begin position="1"/>
        <end position="57"/>
    </location>
</feature>
<feature type="compositionally biased region" description="Low complexity" evidence="2">
    <location>
        <begin position="373"/>
        <end position="385"/>
    </location>
</feature>
<feature type="compositionally biased region" description="Gly residues" evidence="2">
    <location>
        <begin position="446"/>
        <end position="467"/>
    </location>
</feature>
<sequence length="490" mass="54810">DTNNTNNAPSSKKTKNKKKSLAVTTSEDVSPSRQEPLSPTTPAPDTGDGGIENVNKNPYIEVINKRIRTLKKKLNKIEKVEEVIRNNPEARSQLNPDQIQSLERKSEVTSTLKELEEIVKQFEKEDIKSQKAQQQEREQAISSAVGEVKAVHSQYIISLVKFFRLVQLHKSGATRLNEVESESLETLQTSFFNIAESSKDEQVGEQRTLEILEHLKKLHLGDEKNISKSNGSEITYLHIRSLIQCPPINTEEEAEHENTEAREIVINQEEGTNHHDDNLGDVYTIPAGGLQFMLSHDEPSSQDPAVNQNIAIYQYTNTGDDQPNPIVTDNNDIQEPYQKQQTFTETYVTQEYTVEQQDFPTDQTDQNQFSADQQQEQSVNFQEQSKQVTDDQSDAQQPPKSASQQYDQPPPLSRSSSNRGRGYRGRGGHRGQGPNLRRDSRDGNYRNGGHGGNFRGGNRGGGGGGNAYSGRGRSNGYHQGGRGPNKPRSQ</sequence>
<dbReference type="AlphaFoldDB" id="A0A9N9FS07"/>
<feature type="compositionally biased region" description="Polar residues" evidence="2">
    <location>
        <begin position="22"/>
        <end position="40"/>
    </location>
</feature>
<comment type="caution">
    <text evidence="3">The sequence shown here is derived from an EMBL/GenBank/DDBJ whole genome shotgun (WGS) entry which is preliminary data.</text>
</comment>
<keyword evidence="1" id="KW-0175">Coiled coil</keyword>
<accession>A0A9N9FS07</accession>
<evidence type="ECO:0000256" key="1">
    <source>
        <dbReference type="SAM" id="Coils"/>
    </source>
</evidence>
<proteinExistence type="predicted"/>
<evidence type="ECO:0000313" key="4">
    <source>
        <dbReference type="Proteomes" id="UP000789342"/>
    </source>
</evidence>
<evidence type="ECO:0000313" key="3">
    <source>
        <dbReference type="EMBL" id="CAG8552240.1"/>
    </source>
</evidence>
<protein>
    <submittedName>
        <fullName evidence="3">11374_t:CDS:1</fullName>
    </submittedName>
</protein>
<reference evidence="3" key="1">
    <citation type="submission" date="2021-06" db="EMBL/GenBank/DDBJ databases">
        <authorList>
            <person name="Kallberg Y."/>
            <person name="Tangrot J."/>
            <person name="Rosling A."/>
        </authorList>
    </citation>
    <scope>NUCLEOTIDE SEQUENCE</scope>
    <source>
        <strain evidence="3">CL551</strain>
    </source>
</reference>
<feature type="coiled-coil region" evidence="1">
    <location>
        <begin position="60"/>
        <end position="125"/>
    </location>
</feature>
<feature type="region of interest" description="Disordered" evidence="2">
    <location>
        <begin position="362"/>
        <end position="490"/>
    </location>
</feature>
<feature type="compositionally biased region" description="Polar residues" evidence="2">
    <location>
        <begin position="362"/>
        <end position="372"/>
    </location>
</feature>
<evidence type="ECO:0000256" key="2">
    <source>
        <dbReference type="SAM" id="MobiDB-lite"/>
    </source>
</evidence>
<dbReference type="OrthoDB" id="2409325at2759"/>
<dbReference type="Proteomes" id="UP000789342">
    <property type="component" value="Unassembled WGS sequence"/>
</dbReference>